<reference evidence="3 4" key="1">
    <citation type="submission" date="2023-02" db="EMBL/GenBank/DDBJ databases">
        <title>Genome sequence of Novosphingobium humi KACC 19094.</title>
        <authorList>
            <person name="Kim S."/>
            <person name="Heo J."/>
            <person name="Kwon S.-W."/>
        </authorList>
    </citation>
    <scope>NUCLEOTIDE SEQUENCE [LARGE SCALE GENOMIC DNA]</scope>
    <source>
        <strain evidence="3 4">KACC 19094</strain>
    </source>
</reference>
<dbReference type="Proteomes" id="UP001218231">
    <property type="component" value="Chromosome"/>
</dbReference>
<sequence>MSPPAVPSKEALGSLPGTGEKSGRGIAPRGRRGLGLARQADLLRYIQGHIEAKGFTPTFKEMSAGIGVRSRTTLWGLLLELRRRGSIRKLNTSPPAFEVLKPIAIPRGPDGAPLYFIPAGHLPGGAIINPFHTADIRQGEPKNHG</sequence>
<gene>
    <name evidence="3" type="ORF">PQ457_08055</name>
</gene>
<keyword evidence="4" id="KW-1185">Reference proteome</keyword>
<evidence type="ECO:0000259" key="2">
    <source>
        <dbReference type="Pfam" id="PF01726"/>
    </source>
</evidence>
<organism evidence="3 4">
    <name type="scientific">Novosphingobium humi</name>
    <dbReference type="NCBI Taxonomy" id="2282397"/>
    <lineage>
        <taxon>Bacteria</taxon>
        <taxon>Pseudomonadati</taxon>
        <taxon>Pseudomonadota</taxon>
        <taxon>Alphaproteobacteria</taxon>
        <taxon>Sphingomonadales</taxon>
        <taxon>Sphingomonadaceae</taxon>
        <taxon>Novosphingobium</taxon>
    </lineage>
</organism>
<dbReference type="InterPro" id="IPR006199">
    <property type="entry name" value="LexA_DNA-bd_dom"/>
</dbReference>
<dbReference type="RefSeq" id="WP_273619199.1">
    <property type="nucleotide sequence ID" value="NZ_CP117417.1"/>
</dbReference>
<evidence type="ECO:0000313" key="4">
    <source>
        <dbReference type="Proteomes" id="UP001218231"/>
    </source>
</evidence>
<feature type="domain" description="LexA repressor DNA-binding" evidence="2">
    <location>
        <begin position="37"/>
        <end position="94"/>
    </location>
</feature>
<dbReference type="InterPro" id="IPR036390">
    <property type="entry name" value="WH_DNA-bd_sf"/>
</dbReference>
<dbReference type="Gene3D" id="1.10.10.10">
    <property type="entry name" value="Winged helix-like DNA-binding domain superfamily/Winged helix DNA-binding domain"/>
    <property type="match status" value="1"/>
</dbReference>
<evidence type="ECO:0000256" key="1">
    <source>
        <dbReference type="SAM" id="MobiDB-lite"/>
    </source>
</evidence>
<dbReference type="EMBL" id="CP117417">
    <property type="protein sequence ID" value="WCT78899.1"/>
    <property type="molecule type" value="Genomic_DNA"/>
</dbReference>
<dbReference type="Pfam" id="PF01726">
    <property type="entry name" value="LexA_DNA_bind"/>
    <property type="match status" value="1"/>
</dbReference>
<dbReference type="InterPro" id="IPR036388">
    <property type="entry name" value="WH-like_DNA-bd_sf"/>
</dbReference>
<evidence type="ECO:0000313" key="3">
    <source>
        <dbReference type="EMBL" id="WCT78899.1"/>
    </source>
</evidence>
<accession>A0ABY7U3H1</accession>
<proteinExistence type="predicted"/>
<dbReference type="SUPFAM" id="SSF46785">
    <property type="entry name" value="Winged helix' DNA-binding domain"/>
    <property type="match status" value="1"/>
</dbReference>
<name>A0ABY7U3H1_9SPHN</name>
<protein>
    <recommendedName>
        <fullName evidence="2">LexA repressor DNA-binding domain-containing protein</fullName>
    </recommendedName>
</protein>
<feature type="region of interest" description="Disordered" evidence="1">
    <location>
        <begin position="1"/>
        <end position="31"/>
    </location>
</feature>